<name>A0A1J4N893_9ACTN</name>
<comment type="caution">
    <text evidence="2">The sequence shown here is derived from an EMBL/GenBank/DDBJ whole genome shotgun (WGS) entry which is preliminary data.</text>
</comment>
<dbReference type="OrthoDB" id="3748887at2"/>
<keyword evidence="1" id="KW-1133">Transmembrane helix</keyword>
<proteinExistence type="predicted"/>
<dbReference type="STRING" id="1844.UG56_006425"/>
<keyword evidence="1" id="KW-0812">Transmembrane</keyword>
<dbReference type="Proteomes" id="UP000033772">
    <property type="component" value="Unassembled WGS sequence"/>
</dbReference>
<dbReference type="AlphaFoldDB" id="A0A1J4N893"/>
<protein>
    <submittedName>
        <fullName evidence="2">Uncharacterized protein</fullName>
    </submittedName>
</protein>
<keyword evidence="3" id="KW-1185">Reference proteome</keyword>
<evidence type="ECO:0000313" key="2">
    <source>
        <dbReference type="EMBL" id="OIJ27725.1"/>
    </source>
</evidence>
<accession>A0A1J4N893</accession>
<organism evidence="2 3">
    <name type="scientific">Nocardioides luteus</name>
    <dbReference type="NCBI Taxonomy" id="1844"/>
    <lineage>
        <taxon>Bacteria</taxon>
        <taxon>Bacillati</taxon>
        <taxon>Actinomycetota</taxon>
        <taxon>Actinomycetes</taxon>
        <taxon>Propionibacteriales</taxon>
        <taxon>Nocardioidaceae</taxon>
        <taxon>Nocardioides</taxon>
    </lineage>
</organism>
<evidence type="ECO:0000313" key="3">
    <source>
        <dbReference type="Proteomes" id="UP000033772"/>
    </source>
</evidence>
<keyword evidence="1" id="KW-0472">Membrane</keyword>
<feature type="transmembrane region" description="Helical" evidence="1">
    <location>
        <begin position="12"/>
        <end position="35"/>
    </location>
</feature>
<evidence type="ECO:0000256" key="1">
    <source>
        <dbReference type="SAM" id="Phobius"/>
    </source>
</evidence>
<sequence length="87" mass="9899">MMYWYGSGMSGWGYVLMTLSMVLFWGLVITTAVVLGRRFLREDRPLGSGPTTPEDVLAMRLAHGEIDEDEYERLMATLRAREITGPR</sequence>
<reference evidence="2" key="1">
    <citation type="submission" date="2016-10" db="EMBL/GenBank/DDBJ databases">
        <title>Draft Genome Sequence of Nocardioides luteus Strain BAFB, an Alkane-Degrading Bacterium Isolated from JP-7 Polluted Soil.</title>
        <authorList>
            <person name="Brown L."/>
            <person name="Ruiz O.N."/>
            <person name="Gunasekera T."/>
        </authorList>
    </citation>
    <scope>NUCLEOTIDE SEQUENCE [LARGE SCALE GENOMIC DNA]</scope>
    <source>
        <strain evidence="2">BAFB</strain>
    </source>
</reference>
<dbReference type="EMBL" id="JZDQ02000007">
    <property type="protein sequence ID" value="OIJ27725.1"/>
    <property type="molecule type" value="Genomic_DNA"/>
</dbReference>
<gene>
    <name evidence="2" type="ORF">UG56_006425</name>
</gene>